<name>A0AAN6QCA9_9PEZI</name>
<keyword evidence="1" id="KW-0472">Membrane</keyword>
<dbReference type="AlphaFoldDB" id="A0AAN6QCA9"/>
<keyword evidence="1" id="KW-1133">Transmembrane helix</keyword>
<gene>
    <name evidence="2" type="ORF">N658DRAFT_492716</name>
</gene>
<sequence>MPLALTTYGLLSCPSSYVVFSFLLITAGPYRVRCILLLLVVILDVILLLSSVDSVGFTLGLDFEIGLLFSSKSLCCVV</sequence>
<reference evidence="2" key="1">
    <citation type="journal article" date="2023" name="Mol. Phylogenet. Evol.">
        <title>Genome-scale phylogeny and comparative genomics of the fungal order Sordariales.</title>
        <authorList>
            <person name="Hensen N."/>
            <person name="Bonometti L."/>
            <person name="Westerberg I."/>
            <person name="Brannstrom I.O."/>
            <person name="Guillou S."/>
            <person name="Cros-Aarteil S."/>
            <person name="Calhoun S."/>
            <person name="Haridas S."/>
            <person name="Kuo A."/>
            <person name="Mondo S."/>
            <person name="Pangilinan J."/>
            <person name="Riley R."/>
            <person name="LaButti K."/>
            <person name="Andreopoulos B."/>
            <person name="Lipzen A."/>
            <person name="Chen C."/>
            <person name="Yan M."/>
            <person name="Daum C."/>
            <person name="Ng V."/>
            <person name="Clum A."/>
            <person name="Steindorff A."/>
            <person name="Ohm R.A."/>
            <person name="Martin F."/>
            <person name="Silar P."/>
            <person name="Natvig D.O."/>
            <person name="Lalanne C."/>
            <person name="Gautier V."/>
            <person name="Ament-Velasquez S.L."/>
            <person name="Kruys A."/>
            <person name="Hutchinson M.I."/>
            <person name="Powell A.J."/>
            <person name="Barry K."/>
            <person name="Miller A.N."/>
            <person name="Grigoriev I.V."/>
            <person name="Debuchy R."/>
            <person name="Gladieux P."/>
            <person name="Hiltunen Thoren M."/>
            <person name="Johannesson H."/>
        </authorList>
    </citation>
    <scope>NUCLEOTIDE SEQUENCE</scope>
    <source>
        <strain evidence="2">CBS 757.83</strain>
    </source>
</reference>
<reference evidence="2" key="2">
    <citation type="submission" date="2023-05" db="EMBL/GenBank/DDBJ databases">
        <authorList>
            <consortium name="Lawrence Berkeley National Laboratory"/>
            <person name="Steindorff A."/>
            <person name="Hensen N."/>
            <person name="Bonometti L."/>
            <person name="Westerberg I."/>
            <person name="Brannstrom I.O."/>
            <person name="Guillou S."/>
            <person name="Cros-Aarteil S."/>
            <person name="Calhoun S."/>
            <person name="Haridas S."/>
            <person name="Kuo A."/>
            <person name="Mondo S."/>
            <person name="Pangilinan J."/>
            <person name="Riley R."/>
            <person name="Labutti K."/>
            <person name="Andreopoulos B."/>
            <person name="Lipzen A."/>
            <person name="Chen C."/>
            <person name="Yanf M."/>
            <person name="Daum C."/>
            <person name="Ng V."/>
            <person name="Clum A."/>
            <person name="Ohm R."/>
            <person name="Martin F."/>
            <person name="Silar P."/>
            <person name="Natvig D."/>
            <person name="Lalanne C."/>
            <person name="Gautier V."/>
            <person name="Ament-Velasquez S.L."/>
            <person name="Kruys A."/>
            <person name="Hutchinson M.I."/>
            <person name="Powell A.J."/>
            <person name="Barry K."/>
            <person name="Miller A.N."/>
            <person name="Grigoriev I.V."/>
            <person name="Debuchy R."/>
            <person name="Gladieux P."/>
            <person name="Thoren M.H."/>
            <person name="Johannesson H."/>
        </authorList>
    </citation>
    <scope>NUCLEOTIDE SEQUENCE</scope>
    <source>
        <strain evidence="2">CBS 757.83</strain>
    </source>
</reference>
<organism evidence="2 3">
    <name type="scientific">Parathielavia hyrcaniae</name>
    <dbReference type="NCBI Taxonomy" id="113614"/>
    <lineage>
        <taxon>Eukaryota</taxon>
        <taxon>Fungi</taxon>
        <taxon>Dikarya</taxon>
        <taxon>Ascomycota</taxon>
        <taxon>Pezizomycotina</taxon>
        <taxon>Sordariomycetes</taxon>
        <taxon>Sordariomycetidae</taxon>
        <taxon>Sordariales</taxon>
        <taxon>Chaetomiaceae</taxon>
        <taxon>Parathielavia</taxon>
    </lineage>
</organism>
<feature type="transmembrane region" description="Helical" evidence="1">
    <location>
        <begin position="6"/>
        <end position="27"/>
    </location>
</feature>
<evidence type="ECO:0000256" key="1">
    <source>
        <dbReference type="SAM" id="Phobius"/>
    </source>
</evidence>
<feature type="transmembrane region" description="Helical" evidence="1">
    <location>
        <begin position="34"/>
        <end position="52"/>
    </location>
</feature>
<dbReference type="Proteomes" id="UP001305647">
    <property type="component" value="Unassembled WGS sequence"/>
</dbReference>
<comment type="caution">
    <text evidence="2">The sequence shown here is derived from an EMBL/GenBank/DDBJ whole genome shotgun (WGS) entry which is preliminary data.</text>
</comment>
<evidence type="ECO:0000313" key="3">
    <source>
        <dbReference type="Proteomes" id="UP001305647"/>
    </source>
</evidence>
<accession>A0AAN6QCA9</accession>
<evidence type="ECO:0000313" key="2">
    <source>
        <dbReference type="EMBL" id="KAK4104617.1"/>
    </source>
</evidence>
<proteinExistence type="predicted"/>
<keyword evidence="3" id="KW-1185">Reference proteome</keyword>
<dbReference type="EMBL" id="MU863626">
    <property type="protein sequence ID" value="KAK4104617.1"/>
    <property type="molecule type" value="Genomic_DNA"/>
</dbReference>
<keyword evidence="1" id="KW-0812">Transmembrane</keyword>
<protein>
    <submittedName>
        <fullName evidence="2">Uncharacterized protein</fullName>
    </submittedName>
</protein>